<sequence length="141" mass="16704">MKHHDSTKHPIVLFDGVCNFCSGWVRFLIERDSKSVLRFASLQSEIAKELLSEHQISHPNLDTIVLIENENIYTRSTAVLRILGHLDGGWRWFKHLSWIPRPVRDLGYRIFAKYRYRLFGTEESCLYPSRNVRERFLEITN</sequence>
<reference evidence="1 2" key="1">
    <citation type="submission" date="2016-11" db="EMBL/GenBank/DDBJ databases">
        <authorList>
            <person name="Jaros S."/>
            <person name="Januszkiewicz K."/>
            <person name="Wedrychowicz H."/>
        </authorList>
    </citation>
    <scope>NUCLEOTIDE SEQUENCE [LARGE SCALE GENOMIC DNA]</scope>
    <source>
        <strain evidence="1 2">DSM 44666</strain>
    </source>
</reference>
<evidence type="ECO:0000313" key="2">
    <source>
        <dbReference type="Proteomes" id="UP000184476"/>
    </source>
</evidence>
<dbReference type="EMBL" id="FQVL01000002">
    <property type="protein sequence ID" value="SHE68440.1"/>
    <property type="molecule type" value="Genomic_DNA"/>
</dbReference>
<dbReference type="InterPro" id="IPR007263">
    <property type="entry name" value="DCC1-like"/>
</dbReference>
<evidence type="ECO:0000313" key="1">
    <source>
        <dbReference type="EMBL" id="SHE68440.1"/>
    </source>
</evidence>
<keyword evidence="2" id="KW-1185">Reference proteome</keyword>
<dbReference type="AlphaFoldDB" id="A0A1M4VHR9"/>
<gene>
    <name evidence="1" type="ORF">SAMN05444392_102368</name>
</gene>
<dbReference type="InterPro" id="IPR052927">
    <property type="entry name" value="DCC_oxidoreductase"/>
</dbReference>
<dbReference type="OrthoDB" id="9785438at2"/>
<dbReference type="RefSeq" id="WP_073154106.1">
    <property type="nucleotide sequence ID" value="NZ_FQVL01000002.1"/>
</dbReference>
<dbReference type="Proteomes" id="UP000184476">
    <property type="component" value="Unassembled WGS sequence"/>
</dbReference>
<name>A0A1M4VHR9_9BACL</name>
<proteinExistence type="predicted"/>
<protein>
    <submittedName>
        <fullName evidence="1">Predicted thiol-disulfide oxidoreductase YuxK, DCC family</fullName>
    </submittedName>
</protein>
<accession>A0A1M4VHR9</accession>
<organism evidence="1 2">
    <name type="scientific">Seinonella peptonophila</name>
    <dbReference type="NCBI Taxonomy" id="112248"/>
    <lineage>
        <taxon>Bacteria</taxon>
        <taxon>Bacillati</taxon>
        <taxon>Bacillota</taxon>
        <taxon>Bacilli</taxon>
        <taxon>Bacillales</taxon>
        <taxon>Thermoactinomycetaceae</taxon>
        <taxon>Seinonella</taxon>
    </lineage>
</organism>
<dbReference type="PANTHER" id="PTHR33639:SF2">
    <property type="entry name" value="DUF393 DOMAIN-CONTAINING PROTEIN"/>
    <property type="match status" value="1"/>
</dbReference>
<dbReference type="Pfam" id="PF04134">
    <property type="entry name" value="DCC1-like"/>
    <property type="match status" value="1"/>
</dbReference>
<dbReference type="GO" id="GO:0015035">
    <property type="term" value="F:protein-disulfide reductase activity"/>
    <property type="evidence" value="ECO:0007669"/>
    <property type="project" value="InterPro"/>
</dbReference>
<dbReference type="PANTHER" id="PTHR33639">
    <property type="entry name" value="THIOL-DISULFIDE OXIDOREDUCTASE DCC"/>
    <property type="match status" value="1"/>
</dbReference>